<proteinExistence type="predicted"/>
<name>A0A319ES40_ASPSB</name>
<gene>
    <name evidence="1" type="ORF">BO78DRAFT_431924</name>
</gene>
<keyword evidence="2" id="KW-1185">Reference proteome</keyword>
<dbReference type="EMBL" id="KZ826377">
    <property type="protein sequence ID" value="PYI03719.1"/>
    <property type="molecule type" value="Genomic_DNA"/>
</dbReference>
<sequence>MAVSALCRSPLGGFYRRPADLMQHLFEPLFSPEVTLRDPWFHPITRSAHCTGLSPHVRTLGADTGQKAGSASLIMVVPSAPHSQGAMCRGQSKTSRALAWGVDHGCDLRLTRQVEATDRLVRRVASFWTRSIPCIVTLPTHDEQVAIGSPPKVSA</sequence>
<dbReference type="VEuPathDB" id="FungiDB:BO78DRAFT_431924"/>
<protein>
    <submittedName>
        <fullName evidence="1">Uncharacterized protein</fullName>
    </submittedName>
</protein>
<evidence type="ECO:0000313" key="2">
    <source>
        <dbReference type="Proteomes" id="UP000248423"/>
    </source>
</evidence>
<dbReference type="Proteomes" id="UP000248423">
    <property type="component" value="Unassembled WGS sequence"/>
</dbReference>
<accession>A0A319ES40</accession>
<reference evidence="1 2" key="1">
    <citation type="submission" date="2018-02" db="EMBL/GenBank/DDBJ databases">
        <title>The genomes of Aspergillus section Nigri reveals drivers in fungal speciation.</title>
        <authorList>
            <consortium name="DOE Joint Genome Institute"/>
            <person name="Vesth T.C."/>
            <person name="Nybo J."/>
            <person name="Theobald S."/>
            <person name="Brandl J."/>
            <person name="Frisvad J.C."/>
            <person name="Nielsen K.F."/>
            <person name="Lyhne E.K."/>
            <person name="Kogle M.E."/>
            <person name="Kuo A."/>
            <person name="Riley R."/>
            <person name="Clum A."/>
            <person name="Nolan M."/>
            <person name="Lipzen A."/>
            <person name="Salamov A."/>
            <person name="Henrissat B."/>
            <person name="Wiebenga A."/>
            <person name="De vries R.P."/>
            <person name="Grigoriev I.V."/>
            <person name="Mortensen U.H."/>
            <person name="Andersen M.R."/>
            <person name="Baker S.E."/>
        </authorList>
    </citation>
    <scope>NUCLEOTIDE SEQUENCE [LARGE SCALE GENOMIC DNA]</scope>
    <source>
        <strain evidence="1 2">CBS 121057</strain>
    </source>
</reference>
<dbReference type="AlphaFoldDB" id="A0A319ES40"/>
<evidence type="ECO:0000313" key="1">
    <source>
        <dbReference type="EMBL" id="PYI03719.1"/>
    </source>
</evidence>
<organism evidence="1 2">
    <name type="scientific">Aspergillus sclerotiicarbonarius (strain CBS 121057 / IBT 28362)</name>
    <dbReference type="NCBI Taxonomy" id="1448318"/>
    <lineage>
        <taxon>Eukaryota</taxon>
        <taxon>Fungi</taxon>
        <taxon>Dikarya</taxon>
        <taxon>Ascomycota</taxon>
        <taxon>Pezizomycotina</taxon>
        <taxon>Eurotiomycetes</taxon>
        <taxon>Eurotiomycetidae</taxon>
        <taxon>Eurotiales</taxon>
        <taxon>Aspergillaceae</taxon>
        <taxon>Aspergillus</taxon>
        <taxon>Aspergillus subgen. Circumdati</taxon>
    </lineage>
</organism>